<evidence type="ECO:0000256" key="1">
    <source>
        <dbReference type="SAM" id="MobiDB-lite"/>
    </source>
</evidence>
<feature type="transmembrane region" description="Helical" evidence="2">
    <location>
        <begin position="105"/>
        <end position="127"/>
    </location>
</feature>
<dbReference type="RefSeq" id="XP_046051608.1">
    <property type="nucleotide sequence ID" value="XM_046185561.1"/>
</dbReference>
<evidence type="ECO:0000256" key="2">
    <source>
        <dbReference type="SAM" id="Phobius"/>
    </source>
</evidence>
<feature type="chain" id="PRO_5040171011" evidence="3">
    <location>
        <begin position="22"/>
        <end position="483"/>
    </location>
</feature>
<feature type="transmembrane region" description="Helical" evidence="2">
    <location>
        <begin position="364"/>
        <end position="386"/>
    </location>
</feature>
<keyword evidence="2" id="KW-0472">Membrane</keyword>
<dbReference type="OrthoDB" id="3061561at2759"/>
<keyword evidence="2" id="KW-1133">Transmembrane helix</keyword>
<dbReference type="Proteomes" id="UP000720189">
    <property type="component" value="Unassembled WGS sequence"/>
</dbReference>
<evidence type="ECO:0000256" key="3">
    <source>
        <dbReference type="SAM" id="SignalP"/>
    </source>
</evidence>
<evidence type="ECO:0000313" key="5">
    <source>
        <dbReference type="Proteomes" id="UP000720189"/>
    </source>
</evidence>
<dbReference type="EMBL" id="JAGMUX010000005">
    <property type="protein sequence ID" value="KAH7258900.1"/>
    <property type="molecule type" value="Genomic_DNA"/>
</dbReference>
<protein>
    <submittedName>
        <fullName evidence="4">Uncharacterized protein</fullName>
    </submittedName>
</protein>
<feature type="transmembrane region" description="Helical" evidence="2">
    <location>
        <begin position="398"/>
        <end position="419"/>
    </location>
</feature>
<keyword evidence="5" id="KW-1185">Reference proteome</keyword>
<reference evidence="4" key="1">
    <citation type="journal article" date="2021" name="Nat. Commun.">
        <title>Genetic determinants of endophytism in the Arabidopsis root mycobiome.</title>
        <authorList>
            <person name="Mesny F."/>
            <person name="Miyauchi S."/>
            <person name="Thiergart T."/>
            <person name="Pickel B."/>
            <person name="Atanasova L."/>
            <person name="Karlsson M."/>
            <person name="Huettel B."/>
            <person name="Barry K.W."/>
            <person name="Haridas S."/>
            <person name="Chen C."/>
            <person name="Bauer D."/>
            <person name="Andreopoulos W."/>
            <person name="Pangilinan J."/>
            <person name="LaButti K."/>
            <person name="Riley R."/>
            <person name="Lipzen A."/>
            <person name="Clum A."/>
            <person name="Drula E."/>
            <person name="Henrissat B."/>
            <person name="Kohler A."/>
            <person name="Grigoriev I.V."/>
            <person name="Martin F.M."/>
            <person name="Hacquard S."/>
        </authorList>
    </citation>
    <scope>NUCLEOTIDE SEQUENCE</scope>
    <source>
        <strain evidence="4">MPI-CAGE-AT-0023</strain>
    </source>
</reference>
<feature type="compositionally biased region" description="Basic and acidic residues" evidence="1">
    <location>
        <begin position="183"/>
        <end position="193"/>
    </location>
</feature>
<keyword evidence="3" id="KW-0732">Signal</keyword>
<evidence type="ECO:0000313" key="4">
    <source>
        <dbReference type="EMBL" id="KAH7258900.1"/>
    </source>
</evidence>
<accession>A0A9P9KIY8</accession>
<keyword evidence="2" id="KW-0812">Transmembrane</keyword>
<proteinExistence type="predicted"/>
<name>A0A9P9KIY8_FUSRE</name>
<sequence length="483" mass="55025">MISFSPRVLMLSAMSSATVLAQSNSTADNTTMVGWVSPAPRRSTWSIIWSCLSIFIVCSWKCVHLNIPTHQEIKGEWHTMQICKGVPDISFWPKSPLRRKWRRKILWMTFIAVAPEFGVAMAAMQYMEARRQLASFTRAFPGEIAQKYTMAHAFYVQMGGVVIYDAPLEQPLTEEESATSVQSHERMSTASRDSEDLVSSHGETWQIKMVQSLSNIPPDMFRMPESEIRDLSKADFITKAFAITQCTWLVVQSISRGVQGYSISQLELATLAFIFCAIVMHIFWWNKPFDVETRRVVARTASQGTGMPSPNIPSMEDLVMSDEKLLQKRVKDLPLDTFLALIYDMVDFEDYDKDLTSASQPLRLNLASIALYLTSTGFLAIHLAAWNWEFPSLVIRSLWRWSNLGALLTSLLPLVFNLLQKYFRFLPENAFFSYTIILMGLLSLLAYIVSRLVVLILTFYCLSSMPESAYDTLDWLAWVPHFS</sequence>
<gene>
    <name evidence="4" type="ORF">BKA55DRAFT_293832</name>
</gene>
<dbReference type="PANTHER" id="PTHR35043">
    <property type="entry name" value="TRANSCRIPTION FACTOR DOMAIN-CONTAINING PROTEIN"/>
    <property type="match status" value="1"/>
</dbReference>
<feature type="signal peptide" evidence="3">
    <location>
        <begin position="1"/>
        <end position="21"/>
    </location>
</feature>
<dbReference type="GeneID" id="70215515"/>
<comment type="caution">
    <text evidence="4">The sequence shown here is derived from an EMBL/GenBank/DDBJ whole genome shotgun (WGS) entry which is preliminary data.</text>
</comment>
<feature type="transmembrane region" description="Helical" evidence="2">
    <location>
        <begin position="431"/>
        <end position="460"/>
    </location>
</feature>
<feature type="region of interest" description="Disordered" evidence="1">
    <location>
        <begin position="174"/>
        <end position="193"/>
    </location>
</feature>
<feature type="transmembrane region" description="Helical" evidence="2">
    <location>
        <begin position="268"/>
        <end position="285"/>
    </location>
</feature>
<dbReference type="PANTHER" id="PTHR35043:SF7">
    <property type="entry name" value="TRANSCRIPTION FACTOR DOMAIN-CONTAINING PROTEIN"/>
    <property type="match status" value="1"/>
</dbReference>
<organism evidence="4 5">
    <name type="scientific">Fusarium redolens</name>
    <dbReference type="NCBI Taxonomy" id="48865"/>
    <lineage>
        <taxon>Eukaryota</taxon>
        <taxon>Fungi</taxon>
        <taxon>Dikarya</taxon>
        <taxon>Ascomycota</taxon>
        <taxon>Pezizomycotina</taxon>
        <taxon>Sordariomycetes</taxon>
        <taxon>Hypocreomycetidae</taxon>
        <taxon>Hypocreales</taxon>
        <taxon>Nectriaceae</taxon>
        <taxon>Fusarium</taxon>
        <taxon>Fusarium redolens species complex</taxon>
    </lineage>
</organism>
<dbReference type="AlphaFoldDB" id="A0A9P9KIY8"/>